<sequence length="116" mass="12604">HLTHSPRIPHRPPPLLLEFELEQLTVTIASLSSSRPPTSPSCGSMSGRSVAAGFVCSGPQTEPRRCVANAIIVFIIRPSPSRHQSAPLRPPPALPSTPPALRPRDCRQYPPVIDYI</sequence>
<feature type="compositionally biased region" description="Pro residues" evidence="1">
    <location>
        <begin position="88"/>
        <end position="101"/>
    </location>
</feature>
<feature type="region of interest" description="Disordered" evidence="1">
    <location>
        <begin position="81"/>
        <end position="106"/>
    </location>
</feature>
<evidence type="ECO:0000313" key="3">
    <source>
        <dbReference type="Proteomes" id="UP000015106"/>
    </source>
</evidence>
<keyword evidence="3" id="KW-1185">Reference proteome</keyword>
<proteinExistence type="predicted"/>
<reference evidence="3" key="1">
    <citation type="journal article" date="2013" name="Nature">
        <title>Draft genome of the wheat A-genome progenitor Triticum urartu.</title>
        <authorList>
            <person name="Ling H.Q."/>
            <person name="Zhao S."/>
            <person name="Liu D."/>
            <person name="Wang J."/>
            <person name="Sun H."/>
            <person name="Zhang C."/>
            <person name="Fan H."/>
            <person name="Li D."/>
            <person name="Dong L."/>
            <person name="Tao Y."/>
            <person name="Gao C."/>
            <person name="Wu H."/>
            <person name="Li Y."/>
            <person name="Cui Y."/>
            <person name="Guo X."/>
            <person name="Zheng S."/>
            <person name="Wang B."/>
            <person name="Yu K."/>
            <person name="Liang Q."/>
            <person name="Yang W."/>
            <person name="Lou X."/>
            <person name="Chen J."/>
            <person name="Feng M."/>
            <person name="Jian J."/>
            <person name="Zhang X."/>
            <person name="Luo G."/>
            <person name="Jiang Y."/>
            <person name="Liu J."/>
            <person name="Wang Z."/>
            <person name="Sha Y."/>
            <person name="Zhang B."/>
            <person name="Wu H."/>
            <person name="Tang D."/>
            <person name="Shen Q."/>
            <person name="Xue P."/>
            <person name="Zou S."/>
            <person name="Wang X."/>
            <person name="Liu X."/>
            <person name="Wang F."/>
            <person name="Yang Y."/>
            <person name="An X."/>
            <person name="Dong Z."/>
            <person name="Zhang K."/>
            <person name="Zhang X."/>
            <person name="Luo M.C."/>
            <person name="Dvorak J."/>
            <person name="Tong Y."/>
            <person name="Wang J."/>
            <person name="Yang H."/>
            <person name="Li Z."/>
            <person name="Wang D."/>
            <person name="Zhang A."/>
            <person name="Wang J."/>
        </authorList>
    </citation>
    <scope>NUCLEOTIDE SEQUENCE</scope>
    <source>
        <strain evidence="3">cv. G1812</strain>
    </source>
</reference>
<evidence type="ECO:0000256" key="1">
    <source>
        <dbReference type="SAM" id="MobiDB-lite"/>
    </source>
</evidence>
<reference evidence="2" key="2">
    <citation type="submission" date="2018-03" db="EMBL/GenBank/DDBJ databases">
        <title>The Triticum urartu genome reveals the dynamic nature of wheat genome evolution.</title>
        <authorList>
            <person name="Ling H."/>
            <person name="Ma B."/>
            <person name="Shi X."/>
            <person name="Liu H."/>
            <person name="Dong L."/>
            <person name="Sun H."/>
            <person name="Cao Y."/>
            <person name="Gao Q."/>
            <person name="Zheng S."/>
            <person name="Li Y."/>
            <person name="Yu Y."/>
            <person name="Du H."/>
            <person name="Qi M."/>
            <person name="Li Y."/>
            <person name="Yu H."/>
            <person name="Cui Y."/>
            <person name="Wang N."/>
            <person name="Chen C."/>
            <person name="Wu H."/>
            <person name="Zhao Y."/>
            <person name="Zhang J."/>
            <person name="Li Y."/>
            <person name="Zhou W."/>
            <person name="Zhang B."/>
            <person name="Hu W."/>
            <person name="Eijk M."/>
            <person name="Tang J."/>
            <person name="Witsenboer H."/>
            <person name="Zhao S."/>
            <person name="Li Z."/>
            <person name="Zhang A."/>
            <person name="Wang D."/>
            <person name="Liang C."/>
        </authorList>
    </citation>
    <scope>NUCLEOTIDE SEQUENCE [LARGE SCALE GENOMIC DNA]</scope>
    <source>
        <strain evidence="2">cv. G1812</strain>
    </source>
</reference>
<reference evidence="2" key="3">
    <citation type="submission" date="2022-06" db="UniProtKB">
        <authorList>
            <consortium name="EnsemblPlants"/>
        </authorList>
    </citation>
    <scope>IDENTIFICATION</scope>
</reference>
<dbReference type="Proteomes" id="UP000015106">
    <property type="component" value="Chromosome 6"/>
</dbReference>
<dbReference type="AlphaFoldDB" id="A0A8R7QSN3"/>
<protein>
    <submittedName>
        <fullName evidence="2">Uncharacterized protein</fullName>
    </submittedName>
</protein>
<dbReference type="EnsemblPlants" id="TuG1812G0600002075.01.T01">
    <property type="protein sequence ID" value="TuG1812G0600002075.01.T01"/>
    <property type="gene ID" value="TuG1812G0600002075.01"/>
</dbReference>
<dbReference type="Gramene" id="TuG1812G0600002075.01.T01">
    <property type="protein sequence ID" value="TuG1812G0600002075.01.T01"/>
    <property type="gene ID" value="TuG1812G0600002075.01"/>
</dbReference>
<evidence type="ECO:0000313" key="2">
    <source>
        <dbReference type="EnsemblPlants" id="TuG1812G0600002075.01.T01"/>
    </source>
</evidence>
<name>A0A8R7QSN3_TRIUA</name>
<accession>A0A8R7QSN3</accession>
<organism evidence="2 3">
    <name type="scientific">Triticum urartu</name>
    <name type="common">Red wild einkorn</name>
    <name type="synonym">Crithodium urartu</name>
    <dbReference type="NCBI Taxonomy" id="4572"/>
    <lineage>
        <taxon>Eukaryota</taxon>
        <taxon>Viridiplantae</taxon>
        <taxon>Streptophyta</taxon>
        <taxon>Embryophyta</taxon>
        <taxon>Tracheophyta</taxon>
        <taxon>Spermatophyta</taxon>
        <taxon>Magnoliopsida</taxon>
        <taxon>Liliopsida</taxon>
        <taxon>Poales</taxon>
        <taxon>Poaceae</taxon>
        <taxon>BOP clade</taxon>
        <taxon>Pooideae</taxon>
        <taxon>Triticodae</taxon>
        <taxon>Triticeae</taxon>
        <taxon>Triticinae</taxon>
        <taxon>Triticum</taxon>
    </lineage>
</organism>